<organism evidence="2 3">
    <name type="scientific">Pontibacillus salicampi</name>
    <dbReference type="NCBI Taxonomy" id="1449801"/>
    <lineage>
        <taxon>Bacteria</taxon>
        <taxon>Bacillati</taxon>
        <taxon>Bacillota</taxon>
        <taxon>Bacilli</taxon>
        <taxon>Bacillales</taxon>
        <taxon>Bacillaceae</taxon>
        <taxon>Pontibacillus</taxon>
    </lineage>
</organism>
<evidence type="ECO:0000256" key="1">
    <source>
        <dbReference type="SAM" id="MobiDB-lite"/>
    </source>
</evidence>
<name>A0ABV6LQU2_9BACI</name>
<keyword evidence="3" id="KW-1185">Reference proteome</keyword>
<evidence type="ECO:0000313" key="3">
    <source>
        <dbReference type="Proteomes" id="UP001589836"/>
    </source>
</evidence>
<gene>
    <name evidence="2" type="ORF">ACFFGV_14505</name>
</gene>
<feature type="region of interest" description="Disordered" evidence="1">
    <location>
        <begin position="15"/>
        <end position="38"/>
    </location>
</feature>
<dbReference type="RefSeq" id="WP_377349147.1">
    <property type="nucleotide sequence ID" value="NZ_JBHLTP010000011.1"/>
</dbReference>
<sequence>MAEKEKTSVDFNHFMFGKRTDTSSEQEEETNKEEAGSFDLVDTTETIIETYHQLSPYVKEITNMIKKWKG</sequence>
<dbReference type="Proteomes" id="UP001589836">
    <property type="component" value="Unassembled WGS sequence"/>
</dbReference>
<accession>A0ABV6LQU2</accession>
<evidence type="ECO:0000313" key="2">
    <source>
        <dbReference type="EMBL" id="MFC0524786.1"/>
    </source>
</evidence>
<reference evidence="2 3" key="1">
    <citation type="submission" date="2024-09" db="EMBL/GenBank/DDBJ databases">
        <authorList>
            <person name="Sun Q."/>
            <person name="Mori K."/>
        </authorList>
    </citation>
    <scope>NUCLEOTIDE SEQUENCE [LARGE SCALE GENOMIC DNA]</scope>
    <source>
        <strain evidence="2 3">NCAIM B.02529</strain>
    </source>
</reference>
<protein>
    <submittedName>
        <fullName evidence="2">Uncharacterized protein</fullName>
    </submittedName>
</protein>
<comment type="caution">
    <text evidence="2">The sequence shown here is derived from an EMBL/GenBank/DDBJ whole genome shotgun (WGS) entry which is preliminary data.</text>
</comment>
<proteinExistence type="predicted"/>
<dbReference type="EMBL" id="JBHLTP010000011">
    <property type="protein sequence ID" value="MFC0524786.1"/>
    <property type="molecule type" value="Genomic_DNA"/>
</dbReference>